<dbReference type="PANTHER" id="PTHR24201">
    <property type="entry name" value="ANK_REP_REGION DOMAIN-CONTAINING PROTEIN"/>
    <property type="match status" value="1"/>
</dbReference>
<dbReference type="Proteomes" id="UP000271974">
    <property type="component" value="Unassembled WGS sequence"/>
</dbReference>
<keyword evidence="1" id="KW-0677">Repeat</keyword>
<dbReference type="Pfam" id="PF12796">
    <property type="entry name" value="Ank_2"/>
    <property type="match status" value="1"/>
</dbReference>
<evidence type="ECO:0000256" key="4">
    <source>
        <dbReference type="SAM" id="SignalP"/>
    </source>
</evidence>
<dbReference type="AlphaFoldDB" id="A0A433SI76"/>
<gene>
    <name evidence="5" type="ORF">EGW08_023844</name>
</gene>
<dbReference type="PROSITE" id="PS50297">
    <property type="entry name" value="ANK_REP_REGION"/>
    <property type="match status" value="1"/>
</dbReference>
<feature type="signal peptide" evidence="4">
    <location>
        <begin position="1"/>
        <end position="22"/>
    </location>
</feature>
<dbReference type="InterPro" id="IPR050776">
    <property type="entry name" value="Ank_Repeat/CDKN_Inhibitor"/>
</dbReference>
<protein>
    <submittedName>
        <fullName evidence="5">Uncharacterized protein</fullName>
    </submittedName>
</protein>
<accession>A0A433SI76</accession>
<dbReference type="Gene3D" id="1.25.40.20">
    <property type="entry name" value="Ankyrin repeat-containing domain"/>
    <property type="match status" value="1"/>
</dbReference>
<keyword evidence="4" id="KW-0732">Signal</keyword>
<dbReference type="SMART" id="SM00248">
    <property type="entry name" value="ANK"/>
    <property type="match status" value="2"/>
</dbReference>
<name>A0A433SI76_ELYCH</name>
<organism evidence="5 6">
    <name type="scientific">Elysia chlorotica</name>
    <name type="common">Eastern emerald elysia</name>
    <name type="synonym">Sea slug</name>
    <dbReference type="NCBI Taxonomy" id="188477"/>
    <lineage>
        <taxon>Eukaryota</taxon>
        <taxon>Metazoa</taxon>
        <taxon>Spiralia</taxon>
        <taxon>Lophotrochozoa</taxon>
        <taxon>Mollusca</taxon>
        <taxon>Gastropoda</taxon>
        <taxon>Heterobranchia</taxon>
        <taxon>Euthyneura</taxon>
        <taxon>Panpulmonata</taxon>
        <taxon>Sacoglossa</taxon>
        <taxon>Placobranchoidea</taxon>
        <taxon>Plakobranchidae</taxon>
        <taxon>Elysia</taxon>
    </lineage>
</organism>
<dbReference type="EMBL" id="RQTK01004135">
    <property type="protein sequence ID" value="RUS68393.1"/>
    <property type="molecule type" value="Genomic_DNA"/>
</dbReference>
<dbReference type="InterPro" id="IPR036770">
    <property type="entry name" value="Ankyrin_rpt-contain_sf"/>
</dbReference>
<evidence type="ECO:0000256" key="1">
    <source>
        <dbReference type="ARBA" id="ARBA00022737"/>
    </source>
</evidence>
<dbReference type="SUPFAM" id="SSF48403">
    <property type="entry name" value="Ankyrin repeat"/>
    <property type="match status" value="1"/>
</dbReference>
<reference evidence="5 6" key="1">
    <citation type="submission" date="2019-01" db="EMBL/GenBank/DDBJ databases">
        <title>A draft genome assembly of the solar-powered sea slug Elysia chlorotica.</title>
        <authorList>
            <person name="Cai H."/>
            <person name="Li Q."/>
            <person name="Fang X."/>
            <person name="Li J."/>
            <person name="Curtis N.E."/>
            <person name="Altenburger A."/>
            <person name="Shibata T."/>
            <person name="Feng M."/>
            <person name="Maeda T."/>
            <person name="Schwartz J.A."/>
            <person name="Shigenobu S."/>
            <person name="Lundholm N."/>
            <person name="Nishiyama T."/>
            <person name="Yang H."/>
            <person name="Hasebe M."/>
            <person name="Li S."/>
            <person name="Pierce S.K."/>
            <person name="Wang J."/>
        </authorList>
    </citation>
    <scope>NUCLEOTIDE SEQUENCE [LARGE SCALE GENOMIC DNA]</scope>
    <source>
        <strain evidence="5">EC2010</strain>
        <tissue evidence="5">Whole organism of an adult</tissue>
    </source>
</reference>
<dbReference type="GO" id="GO:0005634">
    <property type="term" value="C:nucleus"/>
    <property type="evidence" value="ECO:0007669"/>
    <property type="project" value="TreeGrafter"/>
</dbReference>
<dbReference type="STRING" id="188477.A0A433SI76"/>
<feature type="chain" id="PRO_5019429711" evidence="4">
    <location>
        <begin position="23"/>
        <end position="115"/>
    </location>
</feature>
<comment type="caution">
    <text evidence="5">The sequence shown here is derived from an EMBL/GenBank/DDBJ whole genome shotgun (WGS) entry which is preliminary data.</text>
</comment>
<keyword evidence="2 3" id="KW-0040">ANK repeat</keyword>
<dbReference type="PANTHER" id="PTHR24201:SF16">
    <property type="entry name" value="ANKYRIN-1-LIKE-RELATED"/>
    <property type="match status" value="1"/>
</dbReference>
<evidence type="ECO:0000313" key="5">
    <source>
        <dbReference type="EMBL" id="RUS68393.1"/>
    </source>
</evidence>
<dbReference type="PROSITE" id="PS50088">
    <property type="entry name" value="ANK_REPEAT"/>
    <property type="match status" value="1"/>
</dbReference>
<keyword evidence="6" id="KW-1185">Reference proteome</keyword>
<proteinExistence type="predicted"/>
<dbReference type="InterPro" id="IPR002110">
    <property type="entry name" value="Ankyrin_rpt"/>
</dbReference>
<sequence>MSACTFIVSTLILIFTQVLLEADPELISCQDRFGKSPLHCAVAAGSDELVRLLLEFGADANVRCHEGLTPLMYCCMADPGGSKVKVLQRLLEAGCLVDLTDYRGRRSAMHPVTLN</sequence>
<evidence type="ECO:0000256" key="3">
    <source>
        <dbReference type="PROSITE-ProRule" id="PRU00023"/>
    </source>
</evidence>
<evidence type="ECO:0000313" key="6">
    <source>
        <dbReference type="Proteomes" id="UP000271974"/>
    </source>
</evidence>
<dbReference type="OrthoDB" id="9995210at2759"/>
<evidence type="ECO:0000256" key="2">
    <source>
        <dbReference type="ARBA" id="ARBA00023043"/>
    </source>
</evidence>
<feature type="repeat" description="ANK" evidence="3">
    <location>
        <begin position="33"/>
        <end position="65"/>
    </location>
</feature>